<dbReference type="PATRIC" id="fig|1339327.3.peg.645"/>
<dbReference type="RefSeq" id="WP_032558076.1">
    <property type="nucleotide sequence ID" value="NZ_JGDJ01000116.1"/>
</dbReference>
<evidence type="ECO:0000313" key="2">
    <source>
        <dbReference type="Proteomes" id="UP000022082"/>
    </source>
</evidence>
<dbReference type="EMBL" id="JGDJ01000116">
    <property type="protein sequence ID" value="EXZ30797.1"/>
    <property type="molecule type" value="Genomic_DNA"/>
</dbReference>
<gene>
    <name evidence="1" type="ORF">M136_5437</name>
</gene>
<evidence type="ECO:0000313" key="1">
    <source>
        <dbReference type="EMBL" id="EXZ30797.1"/>
    </source>
</evidence>
<proteinExistence type="predicted"/>
<accession>A0A015YFU6</accession>
<reference evidence="1 2" key="1">
    <citation type="submission" date="2014-02" db="EMBL/GenBank/DDBJ databases">
        <authorList>
            <person name="Sears C."/>
            <person name="Carroll K."/>
            <person name="Sack B.R."/>
            <person name="Qadri F."/>
            <person name="Myers L.L."/>
            <person name="Chung G.-T."/>
            <person name="Escheverria P."/>
            <person name="Fraser C.M."/>
            <person name="Sadzewicz L."/>
            <person name="Shefchek K.A."/>
            <person name="Tallon L."/>
            <person name="Das S.P."/>
            <person name="Daugherty S."/>
            <person name="Mongodin E.F."/>
        </authorList>
    </citation>
    <scope>NUCLEOTIDE SEQUENCE [LARGE SCALE GENOMIC DNA]</scope>
    <source>
        <strain evidence="1 2">S36L11</strain>
    </source>
</reference>
<dbReference type="Proteomes" id="UP000022082">
    <property type="component" value="Unassembled WGS sequence"/>
</dbReference>
<protein>
    <submittedName>
        <fullName evidence="1">Uncharacterized protein</fullName>
    </submittedName>
</protein>
<name>A0A015YFU6_BACFG</name>
<dbReference type="AlphaFoldDB" id="A0A015YFU6"/>
<comment type="caution">
    <text evidence="1">The sequence shown here is derived from an EMBL/GenBank/DDBJ whole genome shotgun (WGS) entry which is preliminary data.</text>
</comment>
<sequence length="168" mass="19690">MVQLILENRLIGNSGWIVEYFDVQGSKYINTVKIRGDKDYQIGDIFNAIEYGHDGLSSYQRKHGIEYDGISFQSSIEKAEVEILLNFHLIDELKKRFKPCFVYQEEWMNEDDYDEAVRDKAKEIYVDIITNLSEELHKDFEEIDESVSVNEYDDIICSFSSQIINYTA</sequence>
<organism evidence="1 2">
    <name type="scientific">Bacteroides fragilis str. S36L11</name>
    <dbReference type="NCBI Taxonomy" id="1339327"/>
    <lineage>
        <taxon>Bacteria</taxon>
        <taxon>Pseudomonadati</taxon>
        <taxon>Bacteroidota</taxon>
        <taxon>Bacteroidia</taxon>
        <taxon>Bacteroidales</taxon>
        <taxon>Bacteroidaceae</taxon>
        <taxon>Bacteroides</taxon>
    </lineage>
</organism>